<dbReference type="Pfam" id="PF00672">
    <property type="entry name" value="HAMP"/>
    <property type="match status" value="1"/>
</dbReference>
<protein>
    <recommendedName>
        <fullName evidence="3">histidine kinase</fullName>
        <ecNumber evidence="3">2.7.13.3</ecNumber>
    </recommendedName>
</protein>
<dbReference type="InterPro" id="IPR050428">
    <property type="entry name" value="TCS_sensor_his_kinase"/>
</dbReference>
<comment type="subcellular location">
    <subcellularLocation>
        <location evidence="2">Membrane</location>
    </subcellularLocation>
</comment>
<dbReference type="EMBL" id="QZDT01000003">
    <property type="protein sequence ID" value="NBJ91674.1"/>
    <property type="molecule type" value="Genomic_DNA"/>
</dbReference>
<dbReference type="InterPro" id="IPR003661">
    <property type="entry name" value="HisK_dim/P_dom"/>
</dbReference>
<dbReference type="InterPro" id="IPR005467">
    <property type="entry name" value="His_kinase_dom"/>
</dbReference>
<dbReference type="InterPro" id="IPR036097">
    <property type="entry name" value="HisK_dim/P_sf"/>
</dbReference>
<dbReference type="InterPro" id="IPR036890">
    <property type="entry name" value="HATPase_C_sf"/>
</dbReference>
<dbReference type="FunFam" id="1.10.287.130:FF:000001">
    <property type="entry name" value="Two-component sensor histidine kinase"/>
    <property type="match status" value="1"/>
</dbReference>
<dbReference type="InterPro" id="IPR004358">
    <property type="entry name" value="Sig_transdc_His_kin-like_C"/>
</dbReference>
<feature type="domain" description="Histidine kinase" evidence="12">
    <location>
        <begin position="238"/>
        <end position="448"/>
    </location>
</feature>
<evidence type="ECO:0000259" key="12">
    <source>
        <dbReference type="PROSITE" id="PS50109"/>
    </source>
</evidence>
<sequence length="448" mass="51061">MAFIVVVTFGIIFWVSNSVTQKNIQDDLVEIVESNVDEIEFYQEKNERKELHGDQYIEYLDGYLEIDDDFLDQVNGIYSSLYEETGKLLYGESPSARSDVEIPFSDGIVRKITWDRNAYYVYDRLLSGYGIDGLWLRGMVSQNQGTRQLQWLVRLSMIALPGLFVVAVIGGYWIAGRTLRPVHQITRAAAQISQGQDLDKRIHLGSGTDELHQLADVLDNMIGRLDKAFKTEQQFTSDASHELRTPMSVIMAQCEYTLENTRTPKEYEDALKVIWRQGRKMSKLIEDMLCFARLEQNKDSYPKEAVHFSTLVEDICVDMALLQSRNIVLDWEIEPNIILVGNAMLLTRMITNLISNGYRYGKQNGRISVRLKRESGILLAVEDNGIGISDEQQEKIFERFYRVDTARFSEGTGLGLAMVKDIAKYHGGTVEVISVLGEGSRFTIKFPI</sequence>
<evidence type="ECO:0000256" key="8">
    <source>
        <dbReference type="ARBA" id="ARBA00022989"/>
    </source>
</evidence>
<feature type="domain" description="HAMP" evidence="13">
    <location>
        <begin position="176"/>
        <end position="230"/>
    </location>
</feature>
<feature type="transmembrane region" description="Helical" evidence="11">
    <location>
        <begin position="151"/>
        <end position="175"/>
    </location>
</feature>
<evidence type="ECO:0000256" key="3">
    <source>
        <dbReference type="ARBA" id="ARBA00012438"/>
    </source>
</evidence>
<dbReference type="PROSITE" id="PS50109">
    <property type="entry name" value="HIS_KIN"/>
    <property type="match status" value="1"/>
</dbReference>
<evidence type="ECO:0000256" key="10">
    <source>
        <dbReference type="ARBA" id="ARBA00023136"/>
    </source>
</evidence>
<evidence type="ECO:0000256" key="9">
    <source>
        <dbReference type="ARBA" id="ARBA00023012"/>
    </source>
</evidence>
<keyword evidence="10 11" id="KW-0472">Membrane</keyword>
<keyword evidence="15" id="KW-1185">Reference proteome</keyword>
<dbReference type="CDD" id="cd06225">
    <property type="entry name" value="HAMP"/>
    <property type="match status" value="1"/>
</dbReference>
<keyword evidence="8 11" id="KW-1133">Transmembrane helix</keyword>
<proteinExistence type="predicted"/>
<dbReference type="SMART" id="SM00304">
    <property type="entry name" value="HAMP"/>
    <property type="match status" value="1"/>
</dbReference>
<dbReference type="InterPro" id="IPR003594">
    <property type="entry name" value="HATPase_dom"/>
</dbReference>
<dbReference type="GO" id="GO:0005886">
    <property type="term" value="C:plasma membrane"/>
    <property type="evidence" value="ECO:0007669"/>
    <property type="project" value="TreeGrafter"/>
</dbReference>
<keyword evidence="9" id="KW-0902">Two-component regulatory system</keyword>
<dbReference type="SUPFAM" id="SSF47384">
    <property type="entry name" value="Homodimeric domain of signal transducing histidine kinase"/>
    <property type="match status" value="1"/>
</dbReference>
<dbReference type="Gene3D" id="3.30.565.10">
    <property type="entry name" value="Histidine kinase-like ATPase, C-terminal domain"/>
    <property type="match status" value="1"/>
</dbReference>
<dbReference type="CDD" id="cd00075">
    <property type="entry name" value="HATPase"/>
    <property type="match status" value="1"/>
</dbReference>
<dbReference type="PANTHER" id="PTHR45436">
    <property type="entry name" value="SENSOR HISTIDINE KINASE YKOH"/>
    <property type="match status" value="1"/>
</dbReference>
<dbReference type="SMART" id="SM00388">
    <property type="entry name" value="HisKA"/>
    <property type="match status" value="1"/>
</dbReference>
<dbReference type="SUPFAM" id="SSF55874">
    <property type="entry name" value="ATPase domain of HSP90 chaperone/DNA topoisomerase II/histidine kinase"/>
    <property type="match status" value="1"/>
</dbReference>
<dbReference type="GO" id="GO:0000155">
    <property type="term" value="F:phosphorelay sensor kinase activity"/>
    <property type="evidence" value="ECO:0007669"/>
    <property type="project" value="InterPro"/>
</dbReference>
<evidence type="ECO:0000256" key="6">
    <source>
        <dbReference type="ARBA" id="ARBA00022692"/>
    </source>
</evidence>
<keyword evidence="4" id="KW-0597">Phosphoprotein</keyword>
<dbReference type="SMART" id="SM00387">
    <property type="entry name" value="HATPase_c"/>
    <property type="match status" value="1"/>
</dbReference>
<keyword evidence="7" id="KW-0418">Kinase</keyword>
<evidence type="ECO:0000259" key="13">
    <source>
        <dbReference type="PROSITE" id="PS50885"/>
    </source>
</evidence>
<evidence type="ECO:0000256" key="5">
    <source>
        <dbReference type="ARBA" id="ARBA00022679"/>
    </source>
</evidence>
<dbReference type="InterPro" id="IPR003660">
    <property type="entry name" value="HAMP_dom"/>
</dbReference>
<dbReference type="Proteomes" id="UP001154420">
    <property type="component" value="Unassembled WGS sequence"/>
</dbReference>
<organism evidence="14 15">
    <name type="scientific">Parablautia muri</name>
    <dbReference type="NCBI Taxonomy" id="2320879"/>
    <lineage>
        <taxon>Bacteria</taxon>
        <taxon>Bacillati</taxon>
        <taxon>Bacillota</taxon>
        <taxon>Clostridia</taxon>
        <taxon>Lachnospirales</taxon>
        <taxon>Lachnospiraceae</taxon>
        <taxon>Parablautia</taxon>
    </lineage>
</organism>
<dbReference type="Pfam" id="PF00512">
    <property type="entry name" value="HisKA"/>
    <property type="match status" value="1"/>
</dbReference>
<dbReference type="EC" id="2.7.13.3" evidence="3"/>
<comment type="catalytic activity">
    <reaction evidence="1">
        <text>ATP + protein L-histidine = ADP + protein N-phospho-L-histidine.</text>
        <dbReference type="EC" id="2.7.13.3"/>
    </reaction>
</comment>
<dbReference type="CDD" id="cd00082">
    <property type="entry name" value="HisKA"/>
    <property type="match status" value="1"/>
</dbReference>
<gene>
    <name evidence="14" type="ORF">D5281_03475</name>
</gene>
<dbReference type="Gene3D" id="6.10.340.10">
    <property type="match status" value="1"/>
</dbReference>
<dbReference type="PANTHER" id="PTHR45436:SF5">
    <property type="entry name" value="SENSOR HISTIDINE KINASE TRCS"/>
    <property type="match status" value="1"/>
</dbReference>
<evidence type="ECO:0000256" key="4">
    <source>
        <dbReference type="ARBA" id="ARBA00022553"/>
    </source>
</evidence>
<dbReference type="FunFam" id="3.30.565.10:FF:000006">
    <property type="entry name" value="Sensor histidine kinase WalK"/>
    <property type="match status" value="1"/>
</dbReference>
<evidence type="ECO:0000256" key="2">
    <source>
        <dbReference type="ARBA" id="ARBA00004370"/>
    </source>
</evidence>
<dbReference type="PRINTS" id="PR00344">
    <property type="entry name" value="BCTRLSENSOR"/>
</dbReference>
<evidence type="ECO:0000256" key="11">
    <source>
        <dbReference type="SAM" id="Phobius"/>
    </source>
</evidence>
<dbReference type="Pfam" id="PF02518">
    <property type="entry name" value="HATPase_c"/>
    <property type="match status" value="1"/>
</dbReference>
<keyword evidence="5" id="KW-0808">Transferase</keyword>
<comment type="caution">
    <text evidence="14">The sequence shown here is derived from an EMBL/GenBank/DDBJ whole genome shotgun (WGS) entry which is preliminary data.</text>
</comment>
<evidence type="ECO:0000313" key="14">
    <source>
        <dbReference type="EMBL" id="NBJ91674.1"/>
    </source>
</evidence>
<accession>A0A9X5GQV7</accession>
<dbReference type="OrthoDB" id="9813151at2"/>
<dbReference type="Gene3D" id="1.10.287.130">
    <property type="match status" value="1"/>
</dbReference>
<dbReference type="SUPFAM" id="SSF158472">
    <property type="entry name" value="HAMP domain-like"/>
    <property type="match status" value="1"/>
</dbReference>
<name>A0A9X5GQV7_9FIRM</name>
<evidence type="ECO:0000313" key="15">
    <source>
        <dbReference type="Proteomes" id="UP001154420"/>
    </source>
</evidence>
<evidence type="ECO:0000256" key="7">
    <source>
        <dbReference type="ARBA" id="ARBA00022777"/>
    </source>
</evidence>
<dbReference type="AlphaFoldDB" id="A0A9X5GQV7"/>
<dbReference type="PROSITE" id="PS50885">
    <property type="entry name" value="HAMP"/>
    <property type="match status" value="1"/>
</dbReference>
<reference evidence="14" key="1">
    <citation type="submission" date="2018-09" db="EMBL/GenBank/DDBJ databases">
        <title>Murine metabolic-syndrome-specific gut microbial biobank.</title>
        <authorList>
            <person name="Liu C."/>
        </authorList>
    </citation>
    <scope>NUCLEOTIDE SEQUENCE</scope>
    <source>
        <strain evidence="14">D42-62</strain>
    </source>
</reference>
<keyword evidence="6 11" id="KW-0812">Transmembrane</keyword>
<evidence type="ECO:0000256" key="1">
    <source>
        <dbReference type="ARBA" id="ARBA00000085"/>
    </source>
</evidence>